<dbReference type="Proteomes" id="UP001187346">
    <property type="component" value="Unassembled WGS sequence"/>
</dbReference>
<reference evidence="1 2" key="1">
    <citation type="submission" date="2023-10" db="EMBL/GenBank/DDBJ databases">
        <title>Characterization of rhizosphere-enriched actinobacteria from wheat plants lab-grown on chernevaya soil.</title>
        <authorList>
            <person name="Tikhonova E.N."/>
            <person name="Konopkin A."/>
            <person name="Kravchenko I.K."/>
        </authorList>
    </citation>
    <scope>NUCLEOTIDE SEQUENCE [LARGE SCALE GENOMIC DNA]</scope>
    <source>
        <strain evidence="1 2">RR29</strain>
    </source>
</reference>
<proteinExistence type="predicted"/>
<comment type="caution">
    <text evidence="1">The sequence shown here is derived from an EMBL/GenBank/DDBJ whole genome shotgun (WGS) entry which is preliminary data.</text>
</comment>
<keyword evidence="2" id="KW-1185">Reference proteome</keyword>
<evidence type="ECO:0000313" key="2">
    <source>
        <dbReference type="Proteomes" id="UP001187346"/>
    </source>
</evidence>
<protein>
    <submittedName>
        <fullName evidence="1">Uncharacterized protein</fullName>
    </submittedName>
</protein>
<organism evidence="1 2">
    <name type="scientific">Streptomyces prunicolor</name>
    <dbReference type="NCBI Taxonomy" id="67348"/>
    <lineage>
        <taxon>Bacteria</taxon>
        <taxon>Bacillati</taxon>
        <taxon>Actinomycetota</taxon>
        <taxon>Actinomycetes</taxon>
        <taxon>Kitasatosporales</taxon>
        <taxon>Streptomycetaceae</taxon>
        <taxon>Streptomyces</taxon>
    </lineage>
</organism>
<sequence length="110" mass="11815">MSDHPKTGMGDVLAHVVNCDHDGEEPDLSGGRRVEYVVTGIRGALVDVHAVDDPTKTYVSSAAALAQNLRTEVGSLPGCHFSCRVVPGNPGTFFVDFQMTPEPGTDYDRR</sequence>
<gene>
    <name evidence="1" type="ORF">R5A26_22280</name>
</gene>
<name>A0ABU4FDL4_9ACTN</name>
<dbReference type="RefSeq" id="WP_317772921.1">
    <property type="nucleotide sequence ID" value="NZ_JAWMAJ010000072.1"/>
</dbReference>
<accession>A0ABU4FDL4</accession>
<evidence type="ECO:0000313" key="1">
    <source>
        <dbReference type="EMBL" id="MDV7218680.1"/>
    </source>
</evidence>
<dbReference type="EMBL" id="JAWMAJ010000072">
    <property type="protein sequence ID" value="MDV7218680.1"/>
    <property type="molecule type" value="Genomic_DNA"/>
</dbReference>